<keyword evidence="3" id="KW-1185">Reference proteome</keyword>
<dbReference type="KEGG" id="wct:WS74_0837"/>
<feature type="transmembrane region" description="Helical" evidence="1">
    <location>
        <begin position="49"/>
        <end position="73"/>
    </location>
</feature>
<dbReference type="Proteomes" id="UP000029079">
    <property type="component" value="Chromosome"/>
</dbReference>
<gene>
    <name evidence="2" type="ORF">WS74_0837</name>
</gene>
<keyword evidence="1" id="KW-0812">Transmembrane</keyword>
<name>A0A088GMF7_9LACO</name>
<evidence type="ECO:0000313" key="2">
    <source>
        <dbReference type="EMBL" id="AIM63089.1"/>
    </source>
</evidence>
<dbReference type="RefSeq" id="WP_038536276.1">
    <property type="nucleotide sequence ID" value="NZ_CP009223.1"/>
</dbReference>
<feature type="transmembrane region" description="Helical" evidence="1">
    <location>
        <begin position="12"/>
        <end position="29"/>
    </location>
</feature>
<sequence>MKNKLAMLALDFGVYSLSIAMTMLGLFVASDRVRYMIENGLPYTFKEYLVTATTIIAVVYVYKAVAMLVNVAGEAKNDK</sequence>
<reference evidence="3" key="2">
    <citation type="submission" date="2014-08" db="EMBL/GenBank/DDBJ databases">
        <title>Complete genome of Weissella ceti strain WS74 isolated from diseased rainbow trout in Brazil.</title>
        <authorList>
            <person name="Figueiredo H.C.P."/>
            <person name="Leal C.A.G."/>
            <person name="Pereira F.L."/>
            <person name="Soares S.C."/>
            <person name="Dorella F.A."/>
            <person name="Carvalho A.F."/>
            <person name="Azevedo V.A.C."/>
        </authorList>
    </citation>
    <scope>NUCLEOTIDE SEQUENCE [LARGE SCALE GENOMIC DNA]</scope>
    <source>
        <strain evidence="3">WS74</strain>
    </source>
</reference>
<evidence type="ECO:0000313" key="3">
    <source>
        <dbReference type="Proteomes" id="UP000029079"/>
    </source>
</evidence>
<keyword evidence="1" id="KW-1133">Transmembrane helix</keyword>
<organism evidence="2 3">
    <name type="scientific">Weissella ceti</name>
    <dbReference type="NCBI Taxonomy" id="759620"/>
    <lineage>
        <taxon>Bacteria</taxon>
        <taxon>Bacillati</taxon>
        <taxon>Bacillota</taxon>
        <taxon>Bacilli</taxon>
        <taxon>Lactobacillales</taxon>
        <taxon>Lactobacillaceae</taxon>
        <taxon>Weissella</taxon>
    </lineage>
</organism>
<reference evidence="2 3" key="1">
    <citation type="journal article" date="2014" name="Genome Announc.">
        <title>Complete Genome Sequences of Fish Pathogenic Weissella ceti Strains WS74 and WS105.</title>
        <authorList>
            <person name="Figueiredo H.C."/>
            <person name="Leal C.A."/>
            <person name="Dorella F.A."/>
            <person name="Carvalho A.F."/>
            <person name="Soares S.C."/>
            <person name="Pereira F.L."/>
            <person name="Azevedo V.A."/>
        </authorList>
    </citation>
    <scope>NUCLEOTIDE SEQUENCE [LARGE SCALE GENOMIC DNA]</scope>
    <source>
        <strain evidence="2 3">WS74</strain>
    </source>
</reference>
<accession>A0A088GMF7</accession>
<evidence type="ECO:0000256" key="1">
    <source>
        <dbReference type="SAM" id="Phobius"/>
    </source>
</evidence>
<dbReference type="EMBL" id="CP009223">
    <property type="protein sequence ID" value="AIM63089.1"/>
    <property type="molecule type" value="Genomic_DNA"/>
</dbReference>
<protein>
    <submittedName>
        <fullName evidence="2">Uncharacterized protein</fullName>
    </submittedName>
</protein>
<keyword evidence="1" id="KW-0472">Membrane</keyword>
<dbReference type="AlphaFoldDB" id="A0A088GMF7"/>
<proteinExistence type="predicted"/>